<keyword evidence="5" id="KW-0677">Repeat</keyword>
<proteinExistence type="predicted"/>
<feature type="compositionally biased region" description="Basic and acidic residues" evidence="10">
    <location>
        <begin position="104"/>
        <end position="120"/>
    </location>
</feature>
<comment type="catalytic activity">
    <reaction evidence="1">
        <text>[E2 ubiquitin-conjugating enzyme]-S-ubiquitinyl-L-cysteine + [acceptor protein]-L-lysine = [E2 ubiquitin-conjugating enzyme]-L-cysteine + [acceptor protein]-N(6)-ubiquitinyl-L-lysine.</text>
        <dbReference type="EC" id="2.3.2.31"/>
    </reaction>
</comment>
<feature type="compositionally biased region" description="Polar residues" evidence="10">
    <location>
        <begin position="1"/>
        <end position="14"/>
    </location>
</feature>
<keyword evidence="4" id="KW-0479">Metal-binding</keyword>
<evidence type="ECO:0000256" key="4">
    <source>
        <dbReference type="ARBA" id="ARBA00022723"/>
    </source>
</evidence>
<comment type="caution">
    <text evidence="12">The sequence shown here is derived from an EMBL/GenBank/DDBJ whole genome shotgun (WGS) entry which is preliminary data.</text>
</comment>
<dbReference type="CDD" id="cd22584">
    <property type="entry name" value="Rcat_RBR_unk"/>
    <property type="match status" value="1"/>
</dbReference>
<feature type="compositionally biased region" description="Basic residues" evidence="10">
    <location>
        <begin position="18"/>
        <end position="29"/>
    </location>
</feature>
<keyword evidence="9" id="KW-0175">Coiled coil</keyword>
<feature type="region of interest" description="Disordered" evidence="10">
    <location>
        <begin position="1"/>
        <end position="44"/>
    </location>
</feature>
<sequence length="835" mass="94486">MPAIAVTQTSLESESSWKRKGKGIARKPVPKATPTLTDVTEDDAEDGHDAEFDIITNLLRDAHDVETDTIINILGKSIDTVKARLLEEAVRKAEAEDALNLRENKEKGKAVETKQTKDTASEVAPQKSGTDYPQTDATPAPEANRRQPGPTSVNFAGTKLTIDEHGLLRPAPIPPKSIRRSVLGLLRRLNNFDKTDPGSAAASHSRKTTAGTTVDLDARLNAILGGKDYSPQPPRGEASQSSRANRISRECVSCLDDFDLHETVKAPCHSYCHDCFKRLIGSACENEQHWPPKCCLNIIPELFILAHADEDLKKRYRDRVEEWSIPVSERVYCHRPDCSLLLRPAQINRALNVGRCTKKHSTCILCRGEQHKKSDNNGACPQDRDIQRTAELAEEAGWKKCIGCHAWVEHSDACQHMTCRCGAQFCYVCGARWRTCYCTMEQLSQVKTAAQNRQTARTEREAREESEIAEAIRQVAEFEREEARKAELLRLELERQAAERRRQELEMRIASEEARRADIERKFAALRDVLEDLHNLQRAAVGEELDRRAYVLLREARVAKQALVEANGAARKKLYADAVAKLGLHEEAFENELFVRIREERRIEEKYRTELREFYDRRLKRKGLSANTSKGKMREITATEATNTQKLESITAPVALTPNELAEREIQEKMASFLRKHDAKYAEWRMWKGKAWETYNFQVTERRDIRLELLDVAETRMDEAAEQGRKDFQKERSRQLAWVYDVFGERKKMLVELETAEKNNGAEDLAAWLAEQEAIDTANLEDMIPYSFPTCDTNSFQSPPSTKDNKDSSGDSEDSGDIVAASGGTECSARDRASK</sequence>
<dbReference type="Pfam" id="PF01485">
    <property type="entry name" value="IBR"/>
    <property type="match status" value="2"/>
</dbReference>
<dbReference type="InterPro" id="IPR002867">
    <property type="entry name" value="IBR_dom"/>
</dbReference>
<dbReference type="GO" id="GO:0008270">
    <property type="term" value="F:zinc ion binding"/>
    <property type="evidence" value="ECO:0007669"/>
    <property type="project" value="UniProtKB-KW"/>
</dbReference>
<evidence type="ECO:0000256" key="2">
    <source>
        <dbReference type="ARBA" id="ARBA00012251"/>
    </source>
</evidence>
<organism evidence="12 13">
    <name type="scientific">Apiospora kogelbergensis</name>
    <dbReference type="NCBI Taxonomy" id="1337665"/>
    <lineage>
        <taxon>Eukaryota</taxon>
        <taxon>Fungi</taxon>
        <taxon>Dikarya</taxon>
        <taxon>Ascomycota</taxon>
        <taxon>Pezizomycotina</taxon>
        <taxon>Sordariomycetes</taxon>
        <taxon>Xylariomycetidae</taxon>
        <taxon>Amphisphaeriales</taxon>
        <taxon>Apiosporaceae</taxon>
        <taxon>Apiospora</taxon>
    </lineage>
</organism>
<feature type="region of interest" description="Disordered" evidence="10">
    <location>
        <begin position="104"/>
        <end position="156"/>
    </location>
</feature>
<feature type="region of interest" description="Disordered" evidence="10">
    <location>
        <begin position="790"/>
        <end position="835"/>
    </location>
</feature>
<feature type="coiled-coil region" evidence="9">
    <location>
        <begin position="461"/>
        <end position="536"/>
    </location>
</feature>
<dbReference type="SUPFAM" id="SSF57850">
    <property type="entry name" value="RING/U-box"/>
    <property type="match status" value="1"/>
</dbReference>
<reference evidence="12 13" key="1">
    <citation type="submission" date="2023-01" db="EMBL/GenBank/DDBJ databases">
        <title>Analysis of 21 Apiospora genomes using comparative genomics revels a genus with tremendous synthesis potential of carbohydrate active enzymes and secondary metabolites.</title>
        <authorList>
            <person name="Sorensen T."/>
        </authorList>
    </citation>
    <scope>NUCLEOTIDE SEQUENCE [LARGE SCALE GENOMIC DNA]</scope>
    <source>
        <strain evidence="12 13">CBS 117206</strain>
    </source>
</reference>
<dbReference type="PANTHER" id="PTHR11685">
    <property type="entry name" value="RBR FAMILY RING FINGER AND IBR DOMAIN-CONTAINING"/>
    <property type="match status" value="1"/>
</dbReference>
<evidence type="ECO:0000256" key="6">
    <source>
        <dbReference type="ARBA" id="ARBA00022771"/>
    </source>
</evidence>
<keyword evidence="7" id="KW-0833">Ubl conjugation pathway</keyword>
<evidence type="ECO:0000256" key="1">
    <source>
        <dbReference type="ARBA" id="ARBA00001798"/>
    </source>
</evidence>
<dbReference type="CDD" id="cd20335">
    <property type="entry name" value="BRcat_RBR"/>
    <property type="match status" value="1"/>
</dbReference>
<dbReference type="Proteomes" id="UP001392437">
    <property type="component" value="Unassembled WGS sequence"/>
</dbReference>
<dbReference type="AlphaFoldDB" id="A0AAW0QLJ0"/>
<keyword evidence="8" id="KW-0862">Zinc</keyword>
<evidence type="ECO:0000313" key="13">
    <source>
        <dbReference type="Proteomes" id="UP001392437"/>
    </source>
</evidence>
<keyword evidence="6" id="KW-0863">Zinc-finger</keyword>
<evidence type="ECO:0000313" key="12">
    <source>
        <dbReference type="EMBL" id="KAK8095764.1"/>
    </source>
</evidence>
<evidence type="ECO:0000256" key="8">
    <source>
        <dbReference type="ARBA" id="ARBA00022833"/>
    </source>
</evidence>
<protein>
    <recommendedName>
        <fullName evidence="2">RBR-type E3 ubiquitin transferase</fullName>
        <ecNumber evidence="2">2.3.2.31</ecNumber>
    </recommendedName>
</protein>
<evidence type="ECO:0000256" key="3">
    <source>
        <dbReference type="ARBA" id="ARBA00022679"/>
    </source>
</evidence>
<feature type="compositionally biased region" description="Polar residues" evidence="10">
    <location>
        <begin position="127"/>
        <end position="137"/>
    </location>
</feature>
<dbReference type="EC" id="2.3.2.31" evidence="2"/>
<dbReference type="EMBL" id="JAQQWP010000011">
    <property type="protein sequence ID" value="KAK8095764.1"/>
    <property type="molecule type" value="Genomic_DNA"/>
</dbReference>
<feature type="domain" description="RING-type" evidence="11">
    <location>
        <begin position="247"/>
        <end position="442"/>
    </location>
</feature>
<dbReference type="InterPro" id="IPR031127">
    <property type="entry name" value="E3_UB_ligase_RBR"/>
</dbReference>
<feature type="compositionally biased region" description="Polar residues" evidence="10">
    <location>
        <begin position="790"/>
        <end position="802"/>
    </location>
</feature>
<evidence type="ECO:0000256" key="5">
    <source>
        <dbReference type="ARBA" id="ARBA00022737"/>
    </source>
</evidence>
<dbReference type="Gene3D" id="1.20.120.1750">
    <property type="match status" value="1"/>
</dbReference>
<keyword evidence="13" id="KW-1185">Reference proteome</keyword>
<feature type="region of interest" description="Disordered" evidence="10">
    <location>
        <begin position="193"/>
        <end position="212"/>
    </location>
</feature>
<dbReference type="PROSITE" id="PS51873">
    <property type="entry name" value="TRIAD"/>
    <property type="match status" value="1"/>
</dbReference>
<dbReference type="GO" id="GO:0061630">
    <property type="term" value="F:ubiquitin protein ligase activity"/>
    <property type="evidence" value="ECO:0007669"/>
    <property type="project" value="UniProtKB-EC"/>
</dbReference>
<evidence type="ECO:0000256" key="10">
    <source>
        <dbReference type="SAM" id="MobiDB-lite"/>
    </source>
</evidence>
<name>A0AAW0QLJ0_9PEZI</name>
<evidence type="ECO:0000259" key="11">
    <source>
        <dbReference type="PROSITE" id="PS51873"/>
    </source>
</evidence>
<evidence type="ECO:0000256" key="7">
    <source>
        <dbReference type="ARBA" id="ARBA00022786"/>
    </source>
</evidence>
<keyword evidence="3" id="KW-0808">Transferase</keyword>
<dbReference type="InterPro" id="IPR044066">
    <property type="entry name" value="TRIAD_supradom"/>
</dbReference>
<accession>A0AAW0QLJ0</accession>
<dbReference type="GO" id="GO:0016567">
    <property type="term" value="P:protein ubiquitination"/>
    <property type="evidence" value="ECO:0007669"/>
    <property type="project" value="InterPro"/>
</dbReference>
<evidence type="ECO:0000256" key="9">
    <source>
        <dbReference type="SAM" id="Coils"/>
    </source>
</evidence>
<gene>
    <name evidence="12" type="ORF">PG999_013786</name>
</gene>